<organism evidence="2 3">
    <name type="scientific">Trichoplusia ni</name>
    <name type="common">Cabbage looper</name>
    <dbReference type="NCBI Taxonomy" id="7111"/>
    <lineage>
        <taxon>Eukaryota</taxon>
        <taxon>Metazoa</taxon>
        <taxon>Ecdysozoa</taxon>
        <taxon>Arthropoda</taxon>
        <taxon>Hexapoda</taxon>
        <taxon>Insecta</taxon>
        <taxon>Pterygota</taxon>
        <taxon>Neoptera</taxon>
        <taxon>Endopterygota</taxon>
        <taxon>Lepidoptera</taxon>
        <taxon>Glossata</taxon>
        <taxon>Ditrysia</taxon>
        <taxon>Noctuoidea</taxon>
        <taxon>Noctuidae</taxon>
        <taxon>Plusiinae</taxon>
        <taxon>Trichoplusia</taxon>
    </lineage>
</organism>
<dbReference type="GeneID" id="113502127"/>
<name>A0A7E5WF30_TRINI</name>
<dbReference type="AlphaFoldDB" id="A0A7E5WF30"/>
<reference evidence="3" key="1">
    <citation type="submission" date="2025-08" db="UniProtKB">
        <authorList>
            <consortium name="RefSeq"/>
        </authorList>
    </citation>
    <scope>IDENTIFICATION</scope>
</reference>
<proteinExistence type="predicted"/>
<dbReference type="Proteomes" id="UP000322000">
    <property type="component" value="Chromosome 16"/>
</dbReference>
<evidence type="ECO:0000256" key="1">
    <source>
        <dbReference type="SAM" id="MobiDB-lite"/>
    </source>
</evidence>
<accession>A0A7E5WF30</accession>
<dbReference type="OrthoDB" id="7467136at2759"/>
<keyword evidence="2" id="KW-1185">Reference proteome</keyword>
<protein>
    <submittedName>
        <fullName evidence="3">Uncharacterized protein LOC113502127</fullName>
    </submittedName>
</protein>
<feature type="region of interest" description="Disordered" evidence="1">
    <location>
        <begin position="180"/>
        <end position="201"/>
    </location>
</feature>
<evidence type="ECO:0000313" key="3">
    <source>
        <dbReference type="RefSeq" id="XP_026739308.1"/>
    </source>
</evidence>
<dbReference type="InParanoid" id="A0A7E5WF30"/>
<dbReference type="RefSeq" id="XP_026739308.1">
    <property type="nucleotide sequence ID" value="XM_026883507.1"/>
</dbReference>
<sequence length="376" mass="43383">MDEDPSRSLQTKRSYLVQGRPDNYCKSDINVVGQNECNLSTNASRKRDVHAHQSARSLGEYYKKYEHDEVPVKDSNYQDLTTAGDRGSLTNSDLDKLEMKIFKNMSQELQTDDYSNSSLDSNIKFFRTTVQEIFDNFYASMRDFELYKKRFHEILAKNKEEAVADMEDFIKDMIQHIMSSETSLSNESRKSNDNASMTHNDKETNISIRDDASSVATKTCSGTDNINSVVEAYKNDNYLTDSTLEDHSSKNKRPATKEEIFNIYLLSGNPCVQIKMNDRNLLSEINIKEPGIHESFSKHVASAENIERLTAKKKELEKYVQQQLDTCLPERDIPVKVSYAKKNIYLNEDFTHDRETEKSFISKICNFLCKKFRKTS</sequence>
<gene>
    <name evidence="3" type="primary">LOC113502127</name>
</gene>
<evidence type="ECO:0000313" key="2">
    <source>
        <dbReference type="Proteomes" id="UP000322000"/>
    </source>
</evidence>
<dbReference type="KEGG" id="tnl:113502127"/>